<dbReference type="EMBL" id="MBDO02000105">
    <property type="protein sequence ID" value="RLN63052.1"/>
    <property type="molecule type" value="Genomic_DNA"/>
</dbReference>
<evidence type="ECO:0000313" key="1">
    <source>
        <dbReference type="EMBL" id="RLN50484.1"/>
    </source>
</evidence>
<dbReference type="OrthoDB" id="124677at2759"/>
<evidence type="ECO:0000313" key="2">
    <source>
        <dbReference type="EMBL" id="RLN63052.1"/>
    </source>
</evidence>
<accession>A0A3F2RRY5</accession>
<name>A0A3F2RRY5_9STRA</name>
<dbReference type="Proteomes" id="UP000284657">
    <property type="component" value="Unassembled WGS sequence"/>
</dbReference>
<evidence type="ECO:0000313" key="3">
    <source>
        <dbReference type="Proteomes" id="UP000277300"/>
    </source>
</evidence>
<reference evidence="3 4" key="1">
    <citation type="submission" date="2018-07" db="EMBL/GenBank/DDBJ databases">
        <title>Genome sequencing of oomycete isolates from Chile give support for New Zealand origin for Phytophthora kernoviae and make available the first Nothophytophthora sp. genome.</title>
        <authorList>
            <person name="Studholme D.J."/>
            <person name="Sanfuentes E."/>
            <person name="Panda P."/>
            <person name="Hill R."/>
            <person name="Sambles C."/>
            <person name="Grant M."/>
            <person name="Williams N.M."/>
            <person name="Mcdougal R.L."/>
        </authorList>
    </citation>
    <scope>NUCLEOTIDE SEQUENCE [LARGE SCALE GENOMIC DNA]</scope>
    <source>
        <strain evidence="2">Chile6</strain>
        <strain evidence="1">Chile7</strain>
    </source>
</reference>
<comment type="caution">
    <text evidence="2">The sequence shown here is derived from an EMBL/GenBank/DDBJ whole genome shotgun (WGS) entry which is preliminary data.</text>
</comment>
<organism evidence="2 3">
    <name type="scientific">Phytophthora kernoviae</name>
    <dbReference type="NCBI Taxonomy" id="325452"/>
    <lineage>
        <taxon>Eukaryota</taxon>
        <taxon>Sar</taxon>
        <taxon>Stramenopiles</taxon>
        <taxon>Oomycota</taxon>
        <taxon>Peronosporomycetes</taxon>
        <taxon>Peronosporales</taxon>
        <taxon>Peronosporaceae</taxon>
        <taxon>Phytophthora</taxon>
    </lineage>
</organism>
<gene>
    <name evidence="1" type="ORF">BBJ29_004192</name>
    <name evidence="2" type="ORF">BBP00_00004367</name>
</gene>
<protein>
    <submittedName>
        <fullName evidence="2">Uncharacterized protein</fullName>
    </submittedName>
</protein>
<dbReference type="EMBL" id="MBAD02002019">
    <property type="protein sequence ID" value="RLN50484.1"/>
    <property type="molecule type" value="Genomic_DNA"/>
</dbReference>
<dbReference type="AlphaFoldDB" id="A0A3F2RRY5"/>
<dbReference type="Proteomes" id="UP000277300">
    <property type="component" value="Unassembled WGS sequence"/>
</dbReference>
<proteinExistence type="predicted"/>
<sequence>MEMVDSPMEQPNQITAGKTVRGGQVKLEATVSAGVVTLESLSLVKSAIQMMIRIREIQSSRTVSSAAPPIDLIRPYFNSSLNVEIITQCGMLQVLHDGLPVRSCYIKVYAKASPGGRAHTKTEFYKDGYTDLLGKFDYIGINGDLISSVEKFSILILHEKLGASVEQVDPPVLASSVGDYGNQQECEMLLY</sequence>
<evidence type="ECO:0000313" key="4">
    <source>
        <dbReference type="Proteomes" id="UP000284657"/>
    </source>
</evidence>